<dbReference type="Pfam" id="PF00034">
    <property type="entry name" value="Cytochrom_C"/>
    <property type="match status" value="1"/>
</dbReference>
<keyword evidence="3 6" id="KW-0479">Metal-binding</keyword>
<keyword evidence="1" id="KW-0813">Transport</keyword>
<evidence type="ECO:0000256" key="1">
    <source>
        <dbReference type="ARBA" id="ARBA00022448"/>
    </source>
</evidence>
<keyword evidence="5 6" id="KW-0408">Iron</keyword>
<accession>A0ABU3NB43</accession>
<evidence type="ECO:0000259" key="8">
    <source>
        <dbReference type="PROSITE" id="PS51007"/>
    </source>
</evidence>
<dbReference type="PROSITE" id="PS51007">
    <property type="entry name" value="CYTC"/>
    <property type="match status" value="1"/>
</dbReference>
<comment type="caution">
    <text evidence="9">The sequence shown here is derived from an EMBL/GenBank/DDBJ whole genome shotgun (WGS) entry which is preliminary data.</text>
</comment>
<dbReference type="PANTHER" id="PTHR11961">
    <property type="entry name" value="CYTOCHROME C"/>
    <property type="match status" value="1"/>
</dbReference>
<feature type="domain" description="Cytochrome c" evidence="8">
    <location>
        <begin position="29"/>
        <end position="128"/>
    </location>
</feature>
<organism evidence="9">
    <name type="scientific">Sphingomonas psychrotolerans</name>
    <dbReference type="NCBI Taxonomy" id="1327635"/>
    <lineage>
        <taxon>Bacteria</taxon>
        <taxon>Pseudomonadati</taxon>
        <taxon>Pseudomonadota</taxon>
        <taxon>Alphaproteobacteria</taxon>
        <taxon>Sphingomonadales</taxon>
        <taxon>Sphingomonadaceae</taxon>
        <taxon>Sphingomonas</taxon>
    </lineage>
</organism>
<name>A0ABU3NB43_9SPHN</name>
<evidence type="ECO:0000313" key="9">
    <source>
        <dbReference type="EMBL" id="MDT8761012.1"/>
    </source>
</evidence>
<dbReference type="InterPro" id="IPR002327">
    <property type="entry name" value="Cyt_c_1A/1B"/>
</dbReference>
<evidence type="ECO:0000256" key="7">
    <source>
        <dbReference type="SAM" id="SignalP"/>
    </source>
</evidence>
<sequence length="130" mass="13413">MKSLFVLAPVAATMCAAALTALPAAGTPPVADQGAQVFATCRTCHTLQAGARSGIGPNLNGVFGRKAGALPGYNFTPALKKSNITWNAQTLDKFLAAPTQVVPGTRMVMKVAEPAKRAALIAYLKAETSK</sequence>
<dbReference type="Gene3D" id="1.10.760.10">
    <property type="entry name" value="Cytochrome c-like domain"/>
    <property type="match status" value="1"/>
</dbReference>
<keyword evidence="7" id="KW-0732">Signal</keyword>
<protein>
    <submittedName>
        <fullName evidence="9">C-type cytochrome</fullName>
    </submittedName>
</protein>
<evidence type="ECO:0000256" key="2">
    <source>
        <dbReference type="ARBA" id="ARBA00022617"/>
    </source>
</evidence>
<keyword evidence="4" id="KW-0249">Electron transport</keyword>
<proteinExistence type="predicted"/>
<evidence type="ECO:0000256" key="3">
    <source>
        <dbReference type="ARBA" id="ARBA00022723"/>
    </source>
</evidence>
<reference evidence="9" key="1">
    <citation type="submission" date="2022-04" db="EMBL/GenBank/DDBJ databases">
        <title>Tomato heritable bacteria conferring resistance against bacterial wilt.</title>
        <authorList>
            <person name="Yin J."/>
        </authorList>
    </citation>
    <scope>NUCLEOTIDE SEQUENCE</scope>
    <source>
        <strain evidence="9">Cra20</strain>
    </source>
</reference>
<dbReference type="InterPro" id="IPR009056">
    <property type="entry name" value="Cyt_c-like_dom"/>
</dbReference>
<keyword evidence="2 6" id="KW-0349">Heme</keyword>
<dbReference type="SUPFAM" id="SSF46626">
    <property type="entry name" value="Cytochrome c"/>
    <property type="match status" value="1"/>
</dbReference>
<evidence type="ECO:0000256" key="5">
    <source>
        <dbReference type="ARBA" id="ARBA00023004"/>
    </source>
</evidence>
<feature type="chain" id="PRO_5045292264" evidence="7">
    <location>
        <begin position="27"/>
        <end position="130"/>
    </location>
</feature>
<dbReference type="EMBL" id="JALMLT010000006">
    <property type="protein sequence ID" value="MDT8761012.1"/>
    <property type="molecule type" value="Genomic_DNA"/>
</dbReference>
<dbReference type="PRINTS" id="PR00604">
    <property type="entry name" value="CYTCHRMECIAB"/>
</dbReference>
<evidence type="ECO:0000256" key="6">
    <source>
        <dbReference type="PROSITE-ProRule" id="PRU00433"/>
    </source>
</evidence>
<feature type="signal peptide" evidence="7">
    <location>
        <begin position="1"/>
        <end position="26"/>
    </location>
</feature>
<dbReference type="InterPro" id="IPR036909">
    <property type="entry name" value="Cyt_c-like_dom_sf"/>
</dbReference>
<gene>
    <name evidence="9" type="ORF">MZO42_20120</name>
</gene>
<evidence type="ECO:0000256" key="4">
    <source>
        <dbReference type="ARBA" id="ARBA00022982"/>
    </source>
</evidence>